<dbReference type="OrthoDB" id="5990323at2759"/>
<keyword evidence="3" id="KW-1185">Reference proteome</keyword>
<evidence type="ECO:0000256" key="1">
    <source>
        <dbReference type="SAM" id="MobiDB-lite"/>
    </source>
</evidence>
<gene>
    <name evidence="2" type="ORF">OS493_039761</name>
</gene>
<feature type="region of interest" description="Disordered" evidence="1">
    <location>
        <begin position="1"/>
        <end position="59"/>
    </location>
</feature>
<dbReference type="EMBL" id="MU825633">
    <property type="protein sequence ID" value="KAJ7388109.1"/>
    <property type="molecule type" value="Genomic_DNA"/>
</dbReference>
<protein>
    <submittedName>
        <fullName evidence="2">Uncharacterized protein</fullName>
    </submittedName>
</protein>
<proteinExistence type="predicted"/>
<feature type="non-terminal residue" evidence="2">
    <location>
        <position position="188"/>
    </location>
</feature>
<dbReference type="Proteomes" id="UP001163046">
    <property type="component" value="Unassembled WGS sequence"/>
</dbReference>
<evidence type="ECO:0000313" key="3">
    <source>
        <dbReference type="Proteomes" id="UP001163046"/>
    </source>
</evidence>
<name>A0A9X0D7V0_9CNID</name>
<accession>A0A9X0D7V0</accession>
<feature type="compositionally biased region" description="Acidic residues" evidence="1">
    <location>
        <begin position="18"/>
        <end position="31"/>
    </location>
</feature>
<sequence length="188" mass="21365">KERGVKRKIAEATQAFEELGEEPSDDQLDDEPEHKIIDPPSPLHDPFPDTDKGCQSSVTTSDAECQTSLTMEDMEKEACFRRTSINVGIVHIVNGELKIKRSSLMPITVPKSSSSVIVRRAAIDKHKAHNVKLPDTLDWKLLYPDFQEVNNIPGSKHFFTVQKYHESLGKSYQRINLYLCRIEDLEDT</sequence>
<comment type="caution">
    <text evidence="2">The sequence shown here is derived from an EMBL/GenBank/DDBJ whole genome shotgun (WGS) entry which is preliminary data.</text>
</comment>
<organism evidence="2 3">
    <name type="scientific">Desmophyllum pertusum</name>
    <dbReference type="NCBI Taxonomy" id="174260"/>
    <lineage>
        <taxon>Eukaryota</taxon>
        <taxon>Metazoa</taxon>
        <taxon>Cnidaria</taxon>
        <taxon>Anthozoa</taxon>
        <taxon>Hexacorallia</taxon>
        <taxon>Scleractinia</taxon>
        <taxon>Caryophylliina</taxon>
        <taxon>Caryophylliidae</taxon>
        <taxon>Desmophyllum</taxon>
    </lineage>
</organism>
<dbReference type="AlphaFoldDB" id="A0A9X0D7V0"/>
<evidence type="ECO:0000313" key="2">
    <source>
        <dbReference type="EMBL" id="KAJ7388109.1"/>
    </source>
</evidence>
<reference evidence="2" key="1">
    <citation type="submission" date="2023-01" db="EMBL/GenBank/DDBJ databases">
        <title>Genome assembly of the deep-sea coral Lophelia pertusa.</title>
        <authorList>
            <person name="Herrera S."/>
            <person name="Cordes E."/>
        </authorList>
    </citation>
    <scope>NUCLEOTIDE SEQUENCE</scope>
    <source>
        <strain evidence="2">USNM1676648</strain>
        <tissue evidence="2">Polyp</tissue>
    </source>
</reference>